<dbReference type="GO" id="GO:0005634">
    <property type="term" value="C:nucleus"/>
    <property type="evidence" value="ECO:0007669"/>
    <property type="project" value="UniProtKB-SubCell"/>
</dbReference>
<reference evidence="5" key="2">
    <citation type="submission" date="2013-05" db="EMBL/GenBank/DDBJ databases">
        <authorList>
            <person name="Carter J.-M."/>
            <person name="Baker S.C."/>
            <person name="Pink R."/>
            <person name="Carter D.R.F."/>
            <person name="Collins A."/>
            <person name="Tomlin J."/>
            <person name="Gibbs M."/>
            <person name="Breuker C.J."/>
        </authorList>
    </citation>
    <scope>NUCLEOTIDE SEQUENCE</scope>
    <source>
        <tissue evidence="5">Ovary</tissue>
    </source>
</reference>
<dbReference type="AlphaFoldDB" id="S4PDU0"/>
<evidence type="ECO:0000256" key="4">
    <source>
        <dbReference type="ARBA" id="ARBA00023242"/>
    </source>
</evidence>
<dbReference type="EMBL" id="GAIX01004812">
    <property type="protein sequence ID" value="JAA87748.1"/>
    <property type="molecule type" value="Transcribed_RNA"/>
</dbReference>
<name>S4PDU0_9NEOP</name>
<reference evidence="5" key="1">
    <citation type="journal article" date="2013" name="BMC Genomics">
        <title>Unscrambling butterfly oogenesis.</title>
        <authorList>
            <person name="Carter J.M."/>
            <person name="Baker S.C."/>
            <person name="Pink R."/>
            <person name="Carter D.R."/>
            <person name="Collins A."/>
            <person name="Tomlin J."/>
            <person name="Gibbs M."/>
            <person name="Breuker C.J."/>
        </authorList>
    </citation>
    <scope>NUCLEOTIDE SEQUENCE</scope>
    <source>
        <tissue evidence="5">Ovary</tissue>
    </source>
</reference>
<dbReference type="InterPro" id="IPR037895">
    <property type="entry name" value="NUDCD1"/>
</dbReference>
<sequence>MTWDELIDGGDKNGEQIIDASLVEEVHKRLAHLCSETEVITDQQVPGLNTQELEECDASEEDTVLVRMDTINHEITHRISLSVHQYLFNIKLETHEVPALALRHDVDACLWQPYAQLINTETWPMKHDGTLLAFGYVQSSKQNRKFITCSPNFMYSVVSEASRHIFIYKSSSNQDCQLRRRSEGIMKNIKIGQQHVVNIDKYGEVLGISATNEYLFVLTETTLIAIGV</sequence>
<accession>S4PDU0</accession>
<evidence type="ECO:0000256" key="1">
    <source>
        <dbReference type="ARBA" id="ARBA00004123"/>
    </source>
</evidence>
<keyword evidence="3" id="KW-0963">Cytoplasm</keyword>
<dbReference type="GO" id="GO:0005737">
    <property type="term" value="C:cytoplasm"/>
    <property type="evidence" value="ECO:0007669"/>
    <property type="project" value="UniProtKB-SubCell"/>
</dbReference>
<evidence type="ECO:0000313" key="5">
    <source>
        <dbReference type="EMBL" id="JAA87748.1"/>
    </source>
</evidence>
<evidence type="ECO:0000256" key="2">
    <source>
        <dbReference type="ARBA" id="ARBA00004496"/>
    </source>
</evidence>
<proteinExistence type="predicted"/>
<dbReference type="PANTHER" id="PTHR21664:SF1">
    <property type="entry name" value="NUDC DOMAIN-CONTAINING PROTEIN 1"/>
    <property type="match status" value="1"/>
</dbReference>
<protein>
    <submittedName>
        <fullName evidence="5">NudC domain-containing protein 1</fullName>
    </submittedName>
</protein>
<comment type="subcellular location">
    <subcellularLocation>
        <location evidence="2">Cytoplasm</location>
    </subcellularLocation>
    <subcellularLocation>
        <location evidence="1">Nucleus</location>
    </subcellularLocation>
</comment>
<dbReference type="PANTHER" id="PTHR21664">
    <property type="entry name" value="CHRONIC MYELOGENOUS LEUKEMIA TUMOR ANTIGEN 66"/>
    <property type="match status" value="1"/>
</dbReference>
<evidence type="ECO:0000256" key="3">
    <source>
        <dbReference type="ARBA" id="ARBA00022490"/>
    </source>
</evidence>
<organism evidence="5">
    <name type="scientific">Pararge aegeria</name>
    <name type="common">speckled wood butterfly</name>
    <dbReference type="NCBI Taxonomy" id="116150"/>
    <lineage>
        <taxon>Eukaryota</taxon>
        <taxon>Metazoa</taxon>
        <taxon>Ecdysozoa</taxon>
        <taxon>Arthropoda</taxon>
        <taxon>Hexapoda</taxon>
        <taxon>Insecta</taxon>
        <taxon>Pterygota</taxon>
        <taxon>Neoptera</taxon>
        <taxon>Endopterygota</taxon>
        <taxon>Lepidoptera</taxon>
        <taxon>Glossata</taxon>
        <taxon>Ditrysia</taxon>
        <taxon>Papilionoidea</taxon>
        <taxon>Nymphalidae</taxon>
        <taxon>Satyrinae</taxon>
        <taxon>Satyrini</taxon>
        <taxon>Parargina</taxon>
        <taxon>Pararge</taxon>
    </lineage>
</organism>
<keyword evidence="4" id="KW-0539">Nucleus</keyword>